<feature type="compositionally biased region" description="Low complexity" evidence="1">
    <location>
        <begin position="1"/>
        <end position="11"/>
    </location>
</feature>
<feature type="region of interest" description="Disordered" evidence="1">
    <location>
        <begin position="195"/>
        <end position="281"/>
    </location>
</feature>
<sequence>QQPQQQQQQQQISYRQSPKHGQAGLSQSFDAAAAAAASPRVVIDESTLNRQFKYTGTRLAGSMSRSPPGKYNQPLPPISGPGAGAKKIDSRELDKTIIAASPGDSNRDRSAATSKTVATTATATAATNSTIAEDRTVTELQFDASNTDFSATDYSNSEEVGGYSTKFQQAATSPGYTPYSVSDFQNLKSVATLGGLGHDKENDGYRISMKAYSKNLQQKKPVGKPAAQQKQQPKQQQQQPGQKASVDVNKLLHDPDLDRQMQRHLEDKKRSDSIRQQVAAT</sequence>
<reference evidence="3" key="1">
    <citation type="submission" date="2016-11" db="UniProtKB">
        <authorList>
            <consortium name="WormBaseParasite"/>
        </authorList>
    </citation>
    <scope>IDENTIFICATION</scope>
</reference>
<evidence type="ECO:0000256" key="1">
    <source>
        <dbReference type="SAM" id="MobiDB-lite"/>
    </source>
</evidence>
<protein>
    <submittedName>
        <fullName evidence="3">CG32790</fullName>
    </submittedName>
</protein>
<evidence type="ECO:0000313" key="2">
    <source>
        <dbReference type="Proteomes" id="UP000095280"/>
    </source>
</evidence>
<proteinExistence type="predicted"/>
<dbReference type="WBParaSite" id="maker-uti_cns_0007371-snap-gene-0.4-mRNA-1">
    <property type="protein sequence ID" value="maker-uti_cns_0007371-snap-gene-0.4-mRNA-1"/>
    <property type="gene ID" value="maker-uti_cns_0007371-snap-gene-0.4"/>
</dbReference>
<feature type="compositionally biased region" description="Polar residues" evidence="1">
    <location>
        <begin position="165"/>
        <end position="174"/>
    </location>
</feature>
<feature type="compositionally biased region" description="Basic and acidic residues" evidence="1">
    <location>
        <begin position="250"/>
        <end position="273"/>
    </location>
</feature>
<dbReference type="AlphaFoldDB" id="A0A1I8HQ20"/>
<feature type="compositionally biased region" description="Low complexity" evidence="1">
    <location>
        <begin position="218"/>
        <end position="244"/>
    </location>
</feature>
<organism evidence="2 3">
    <name type="scientific">Macrostomum lignano</name>
    <dbReference type="NCBI Taxonomy" id="282301"/>
    <lineage>
        <taxon>Eukaryota</taxon>
        <taxon>Metazoa</taxon>
        <taxon>Spiralia</taxon>
        <taxon>Lophotrochozoa</taxon>
        <taxon>Platyhelminthes</taxon>
        <taxon>Rhabditophora</taxon>
        <taxon>Macrostomorpha</taxon>
        <taxon>Macrostomida</taxon>
        <taxon>Macrostomidae</taxon>
        <taxon>Macrostomum</taxon>
    </lineage>
</organism>
<feature type="region of interest" description="Disordered" evidence="1">
    <location>
        <begin position="148"/>
        <end position="174"/>
    </location>
</feature>
<name>A0A1I8HQ20_9PLAT</name>
<dbReference type="Proteomes" id="UP000095280">
    <property type="component" value="Unplaced"/>
</dbReference>
<feature type="compositionally biased region" description="Polar residues" evidence="1">
    <location>
        <begin position="148"/>
        <end position="158"/>
    </location>
</feature>
<evidence type="ECO:0000313" key="3">
    <source>
        <dbReference type="WBParaSite" id="maker-uti_cns_0007371-snap-gene-0.4-mRNA-1"/>
    </source>
</evidence>
<feature type="region of interest" description="Disordered" evidence="1">
    <location>
        <begin position="1"/>
        <end position="91"/>
    </location>
</feature>
<feature type="region of interest" description="Disordered" evidence="1">
    <location>
        <begin position="98"/>
        <end position="117"/>
    </location>
</feature>
<keyword evidence="2" id="KW-1185">Reference proteome</keyword>
<accession>A0A1I8HQ20</accession>